<sequence>MSALSKAGLDVQALGRSTRLAPSQVCVRKVDYMDEEQLISALKGQDAVISCLGDTASAVSAQRALIEASIKAGVKRFLPSEFGSDTSCAYVRSLPFFRSKIEHQDVLKSAAMQCPNFSYTILYTGLFLDWCLSTVPCIINCGSRTADVYDGGNLNFSVTRTTTVAEAVLRILQRPEQTKNKTLRVHEMILTQNELIQRAEALTTTLPPFSIRSIDTATYEAYAWRAHANPRAEPLEWLVPFINLSIWSQTQPGRFEHVDNALLDIEVLEDPRRAHVIEAELRQATLKLYNPSL</sequence>
<keyword evidence="5" id="KW-1185">Reference proteome</keyword>
<evidence type="ECO:0000313" key="5">
    <source>
        <dbReference type="Proteomes" id="UP000503462"/>
    </source>
</evidence>
<dbReference type="InterPro" id="IPR008030">
    <property type="entry name" value="NmrA-like"/>
</dbReference>
<dbReference type="InterPro" id="IPR036291">
    <property type="entry name" value="NAD(P)-bd_dom_sf"/>
</dbReference>
<accession>A0A6H0XNL7</accession>
<dbReference type="PANTHER" id="PTHR47706:SF1">
    <property type="entry name" value="CIPA-LIKE, PUTATIVE (AFU_ORTHOLOGUE AFUA_1G12460)-RELATED"/>
    <property type="match status" value="1"/>
</dbReference>
<keyword evidence="1" id="KW-0521">NADP</keyword>
<organism evidence="4 5">
    <name type="scientific">Peltaster fructicola</name>
    <dbReference type="NCBI Taxonomy" id="286661"/>
    <lineage>
        <taxon>Eukaryota</taxon>
        <taxon>Fungi</taxon>
        <taxon>Dikarya</taxon>
        <taxon>Ascomycota</taxon>
        <taxon>Pezizomycotina</taxon>
        <taxon>Dothideomycetes</taxon>
        <taxon>Dothideomycetes incertae sedis</taxon>
        <taxon>Peltaster</taxon>
    </lineage>
</organism>
<dbReference type="Pfam" id="PF05368">
    <property type="entry name" value="NmrA"/>
    <property type="match status" value="1"/>
</dbReference>
<gene>
    <name evidence="4" type="ORF">AMS68_001831</name>
</gene>
<dbReference type="Proteomes" id="UP000503462">
    <property type="component" value="Chromosome 1"/>
</dbReference>
<protein>
    <recommendedName>
        <fullName evidence="3">NmrA-like domain-containing protein</fullName>
    </recommendedName>
</protein>
<dbReference type="Gene3D" id="3.40.50.720">
    <property type="entry name" value="NAD(P)-binding Rossmann-like Domain"/>
    <property type="match status" value="1"/>
</dbReference>
<evidence type="ECO:0000259" key="3">
    <source>
        <dbReference type="Pfam" id="PF05368"/>
    </source>
</evidence>
<keyword evidence="2" id="KW-0560">Oxidoreductase</keyword>
<evidence type="ECO:0000256" key="1">
    <source>
        <dbReference type="ARBA" id="ARBA00022857"/>
    </source>
</evidence>
<evidence type="ECO:0000256" key="2">
    <source>
        <dbReference type="ARBA" id="ARBA00023002"/>
    </source>
</evidence>
<evidence type="ECO:0000313" key="4">
    <source>
        <dbReference type="EMBL" id="QIW96313.1"/>
    </source>
</evidence>
<dbReference type="AlphaFoldDB" id="A0A6H0XNL7"/>
<name>A0A6H0XNL7_9PEZI</name>
<dbReference type="PANTHER" id="PTHR47706">
    <property type="entry name" value="NMRA-LIKE FAMILY PROTEIN"/>
    <property type="match status" value="1"/>
</dbReference>
<proteinExistence type="predicted"/>
<dbReference type="EMBL" id="CP051139">
    <property type="protein sequence ID" value="QIW96313.1"/>
    <property type="molecule type" value="Genomic_DNA"/>
</dbReference>
<dbReference type="GO" id="GO:0016491">
    <property type="term" value="F:oxidoreductase activity"/>
    <property type="evidence" value="ECO:0007669"/>
    <property type="project" value="UniProtKB-KW"/>
</dbReference>
<dbReference type="OrthoDB" id="9974981at2759"/>
<dbReference type="SUPFAM" id="SSF51735">
    <property type="entry name" value="NAD(P)-binding Rossmann-fold domains"/>
    <property type="match status" value="1"/>
</dbReference>
<feature type="domain" description="NmrA-like" evidence="3">
    <location>
        <begin position="3"/>
        <end position="197"/>
    </location>
</feature>
<reference evidence="4 5" key="1">
    <citation type="journal article" date="2016" name="Sci. Rep.">
        <title>Peltaster fructicola genome reveals evolution from an invasive phytopathogen to an ectophytic parasite.</title>
        <authorList>
            <person name="Xu C."/>
            <person name="Chen H."/>
            <person name="Gleason M.L."/>
            <person name="Xu J.R."/>
            <person name="Liu H."/>
            <person name="Zhang R."/>
            <person name="Sun G."/>
        </authorList>
    </citation>
    <scope>NUCLEOTIDE SEQUENCE [LARGE SCALE GENOMIC DNA]</scope>
    <source>
        <strain evidence="4 5">LNHT1506</strain>
    </source>
</reference>
<dbReference type="InterPro" id="IPR051609">
    <property type="entry name" value="NmrA/Isoflavone_reductase-like"/>
</dbReference>